<dbReference type="GO" id="GO:0019509">
    <property type="term" value="P:L-methionine salvage from methylthioadenosine"/>
    <property type="evidence" value="ECO:0007669"/>
    <property type="project" value="UniProtKB-UniRule"/>
</dbReference>
<feature type="site" description="Important to generate the dianion" evidence="9">
    <location>
        <position position="108"/>
    </location>
</feature>
<dbReference type="InterPro" id="IPR004313">
    <property type="entry name" value="ARD"/>
</dbReference>
<keyword evidence="8 9" id="KW-0486">Methionine biosynthesis</keyword>
<feature type="site" description="May play a role in transmitting local conformational changes" evidence="9">
    <location>
        <position position="105"/>
    </location>
</feature>
<keyword evidence="6 9" id="KW-0560">Oxidoreductase</keyword>
<dbReference type="CDD" id="cd02232">
    <property type="entry name" value="cupin_ARD"/>
    <property type="match status" value="1"/>
</dbReference>
<evidence type="ECO:0000256" key="4">
    <source>
        <dbReference type="ARBA" id="ARBA00022723"/>
    </source>
</evidence>
<dbReference type="InterPro" id="IPR014710">
    <property type="entry name" value="RmlC-like_jellyroll"/>
</dbReference>
<dbReference type="PANTHER" id="PTHR23418">
    <property type="entry name" value="ACIREDUCTONE DIOXYGENASE"/>
    <property type="match status" value="1"/>
</dbReference>
<comment type="catalytic activity">
    <reaction evidence="1 9">
        <text>1,2-dihydroxy-5-(methylsulfanyl)pent-1-en-3-one + O2 = 4-methylsulfanyl-2-oxobutanoate + formate + 2 H(+)</text>
        <dbReference type="Rhea" id="RHEA:24504"/>
        <dbReference type="ChEBI" id="CHEBI:15378"/>
        <dbReference type="ChEBI" id="CHEBI:15379"/>
        <dbReference type="ChEBI" id="CHEBI:15740"/>
        <dbReference type="ChEBI" id="CHEBI:16723"/>
        <dbReference type="ChEBI" id="CHEBI:49252"/>
        <dbReference type="EC" id="1.13.11.54"/>
    </reaction>
</comment>
<feature type="binding site" evidence="9">
    <location>
        <position position="100"/>
    </location>
    <ligand>
        <name>Ni(2+)</name>
        <dbReference type="ChEBI" id="CHEBI:49786"/>
    </ligand>
</feature>
<dbReference type="STRING" id="1479485.DA73_0212785"/>
<comment type="cofactor">
    <cofactor evidence="9">
        <name>Ni(2+)</name>
        <dbReference type="ChEBI" id="CHEBI:49786"/>
    </cofactor>
    <text evidence="9">Binds 1 nickel ion per monomer.</text>
</comment>
<protein>
    <recommendedName>
        <fullName evidence="9">Acireductone dioxygenase</fullName>
    </recommendedName>
    <alternativeName>
        <fullName evidence="9">1,2-dihydroxy-3-keto-5-methylthiopentene dioxygenase</fullName>
        <shortName evidence="9">DHK-MTPene dioxygenase</shortName>
    </alternativeName>
    <alternativeName>
        <fullName evidence="9">Acireductone dioxygenase (Fe(2+)-requiring)</fullName>
        <shortName evidence="9">ARD'</shortName>
        <shortName evidence="9">Fe-ARD</shortName>
        <ecNumber evidence="9">1.13.11.54</ecNumber>
    </alternativeName>
    <alternativeName>
        <fullName evidence="9">Acireductone dioxygenase (Ni(2+)-requiring)</fullName>
        <shortName evidence="9">ARD</shortName>
        <shortName evidence="9">Ni-ARD</shortName>
        <ecNumber evidence="9">1.13.11.53</ecNumber>
    </alternativeName>
</protein>
<keyword evidence="4 9" id="KW-0479">Metal-binding</keyword>
<evidence type="ECO:0000256" key="5">
    <source>
        <dbReference type="ARBA" id="ARBA00022964"/>
    </source>
</evidence>
<comment type="function">
    <text evidence="9">Catalyzes 2 different reactions between oxygene and the acireductone 1,2-dihydroxy-3-keto-5-methylthiopentene (DHK-MTPene) depending upon the metal bound in the active site. Fe-containing acireductone dioxygenase (Fe-ARD) produces formate and 2-keto-4-methylthiobutyrate (KMTB), the alpha-ketoacid precursor of methionine in the methionine recycle pathway. Ni-containing acireductone dioxygenase (Ni-ARD) produces methylthiopropionate, carbon monoxide and formate, and does not lie on the methionine recycle pathway.</text>
</comment>
<evidence type="ECO:0000256" key="1">
    <source>
        <dbReference type="ARBA" id="ARBA00000428"/>
    </source>
</evidence>
<comment type="similarity">
    <text evidence="9">Belongs to the acireductone dioxygenase (ARD) family.</text>
</comment>
<name>A0A0C1R9Q6_9CYAN</name>
<dbReference type="InterPro" id="IPR023956">
    <property type="entry name" value="ARD_bac"/>
</dbReference>
<dbReference type="Proteomes" id="UP000029738">
    <property type="component" value="Unassembled WGS sequence"/>
</dbReference>
<gene>
    <name evidence="9" type="primary">mtnD</name>
    <name evidence="11" type="ORF">DA73_0212785</name>
    <name evidence="10" type="ORF">DA73_0400036055</name>
</gene>
<dbReference type="AlphaFoldDB" id="A0A0C1R9Q6"/>
<comment type="subunit">
    <text evidence="9">Monomer.</text>
</comment>
<dbReference type="GO" id="GO:0010309">
    <property type="term" value="F:acireductone dioxygenase [iron(II)-requiring] activity"/>
    <property type="evidence" value="ECO:0007669"/>
    <property type="project" value="UniProtKB-UniRule"/>
</dbReference>
<feature type="binding site" evidence="9">
    <location>
        <position position="102"/>
    </location>
    <ligand>
        <name>Ni(2+)</name>
        <dbReference type="ChEBI" id="CHEBI:49786"/>
    </ligand>
</feature>
<dbReference type="InterPro" id="IPR011051">
    <property type="entry name" value="RmlC_Cupin_sf"/>
</dbReference>
<dbReference type="EC" id="1.13.11.54" evidence="9"/>
<evidence type="ECO:0000256" key="9">
    <source>
        <dbReference type="HAMAP-Rule" id="MF_01682"/>
    </source>
</evidence>
<dbReference type="GO" id="GO:0016151">
    <property type="term" value="F:nickel cation binding"/>
    <property type="evidence" value="ECO:0007669"/>
    <property type="project" value="UniProtKB-UniRule"/>
</dbReference>
<comment type="cofactor">
    <cofactor evidence="9">
        <name>Fe(2+)</name>
        <dbReference type="ChEBI" id="CHEBI:29033"/>
    </cofactor>
    <text evidence="9">Binds 1 Fe(2+) cation per monomer.</text>
</comment>
<evidence type="ECO:0000256" key="3">
    <source>
        <dbReference type="ARBA" id="ARBA00022605"/>
    </source>
</evidence>
<reference evidence="11" key="1">
    <citation type="journal article" date="2015" name="Genome Announc.">
        <title>Draft Genome Sequence of Tolypothrix boutellei Strain VB521301.</title>
        <authorList>
            <person name="Chandrababunaidu M.M."/>
            <person name="Singh D."/>
            <person name="Sen D."/>
            <person name="Bhan S."/>
            <person name="Das S."/>
            <person name="Gupta A."/>
            <person name="Adhikary S.P."/>
            <person name="Tripathy S."/>
        </authorList>
    </citation>
    <scope>NUCLEOTIDE SEQUENCE</scope>
    <source>
        <strain evidence="11">VB521301</strain>
    </source>
</reference>
<dbReference type="SUPFAM" id="SSF51182">
    <property type="entry name" value="RmlC-like cupins"/>
    <property type="match status" value="1"/>
</dbReference>
<proteinExistence type="inferred from homology"/>
<dbReference type="UniPathway" id="UPA00904">
    <property type="reaction ID" value="UER00878"/>
</dbReference>
<keyword evidence="12" id="KW-1185">Reference proteome</keyword>
<feature type="binding site" evidence="9">
    <location>
        <position position="145"/>
    </location>
    <ligand>
        <name>Fe(2+)</name>
        <dbReference type="ChEBI" id="CHEBI:29033"/>
    </ligand>
</feature>
<keyword evidence="5 9" id="KW-0223">Dioxygenase</keyword>
<evidence type="ECO:0000313" key="11">
    <source>
        <dbReference type="EMBL" id="KIE12403.1"/>
    </source>
</evidence>
<evidence type="ECO:0000313" key="10">
    <source>
        <dbReference type="EMBL" id="KAF3890264.1"/>
    </source>
</evidence>
<dbReference type="HAMAP" id="MF_01682">
    <property type="entry name" value="Salvage_MtnD"/>
    <property type="match status" value="1"/>
</dbReference>
<evidence type="ECO:0000256" key="6">
    <source>
        <dbReference type="ARBA" id="ARBA00023002"/>
    </source>
</evidence>
<keyword evidence="2 9" id="KW-0533">Nickel</keyword>
<sequence length="183" mass="20956">MAILRLEDGTQYTDLSNITQKLTPLGIQLNRWSVGEDGQLHQLLAQDSLNEEEKEQVLTSLDRYFKQLQQTAGYQTRDLIVLHPGIPNLDTMLSKFDKIHTHAEDEVRYIIDGEGIFGFVRPDGTQVELTVQPEEYINVPAGTEHWFYLTPTRRIKAVRYFTGTEGWTPEYTGTEIRTNKVAA</sequence>
<dbReference type="GO" id="GO:0005506">
    <property type="term" value="F:iron ion binding"/>
    <property type="evidence" value="ECO:0007669"/>
    <property type="project" value="UniProtKB-UniRule"/>
</dbReference>
<comment type="caution">
    <text evidence="9">Lacks conserved residue(s) required for the propagation of feature annotation.</text>
</comment>
<evidence type="ECO:0000256" key="2">
    <source>
        <dbReference type="ARBA" id="ARBA00022596"/>
    </source>
</evidence>
<keyword evidence="3 9" id="KW-0028">Amino-acid biosynthesis</keyword>
<dbReference type="GO" id="GO:0010308">
    <property type="term" value="F:acireductone dioxygenase (Ni2+-requiring) activity"/>
    <property type="evidence" value="ECO:0007669"/>
    <property type="project" value="UniProtKB-UniRule"/>
</dbReference>
<comment type="pathway">
    <text evidence="9">Amino-acid biosynthesis; L-methionine biosynthesis via salvage pathway; L-methionine from S-methyl-5-thio-alpha-D-ribose 1-phosphate: step 5/6.</text>
</comment>
<comment type="caution">
    <text evidence="11">The sequence shown here is derived from an EMBL/GenBank/DDBJ whole genome shotgun (WGS) entry which is preliminary data.</text>
</comment>
<evidence type="ECO:0000256" key="7">
    <source>
        <dbReference type="ARBA" id="ARBA00023004"/>
    </source>
</evidence>
<dbReference type="RefSeq" id="WP_038082648.1">
    <property type="nucleotide sequence ID" value="NZ_JHEG04000001.1"/>
</dbReference>
<dbReference type="Pfam" id="PF03079">
    <property type="entry name" value="ARD"/>
    <property type="match status" value="1"/>
</dbReference>
<evidence type="ECO:0000313" key="12">
    <source>
        <dbReference type="Proteomes" id="UP000029738"/>
    </source>
</evidence>
<dbReference type="GO" id="GO:0019284">
    <property type="term" value="P:L-methionine salvage from S-adenosylmethionine"/>
    <property type="evidence" value="ECO:0007669"/>
    <property type="project" value="InterPro"/>
</dbReference>
<dbReference type="PANTHER" id="PTHR23418:SF0">
    <property type="entry name" value="ACIREDUCTONE DIOXYGENASE"/>
    <property type="match status" value="1"/>
</dbReference>
<dbReference type="EMBL" id="JHEG04000001">
    <property type="protein sequence ID" value="KAF3890264.1"/>
    <property type="molecule type" value="Genomic_DNA"/>
</dbReference>
<feature type="binding site" evidence="9">
    <location>
        <position position="100"/>
    </location>
    <ligand>
        <name>Fe(2+)</name>
        <dbReference type="ChEBI" id="CHEBI:29033"/>
    </ligand>
</feature>
<dbReference type="OrthoDB" id="9795636at2"/>
<dbReference type="Gene3D" id="2.60.120.10">
    <property type="entry name" value="Jelly Rolls"/>
    <property type="match status" value="1"/>
</dbReference>
<evidence type="ECO:0000256" key="8">
    <source>
        <dbReference type="ARBA" id="ARBA00023167"/>
    </source>
</evidence>
<comment type="catalytic activity">
    <reaction evidence="9">
        <text>1,2-dihydroxy-5-(methylsulfanyl)pent-1-en-3-one + O2 = 3-(methylsulfanyl)propanoate + CO + formate + 2 H(+)</text>
        <dbReference type="Rhea" id="RHEA:14161"/>
        <dbReference type="ChEBI" id="CHEBI:15378"/>
        <dbReference type="ChEBI" id="CHEBI:15379"/>
        <dbReference type="ChEBI" id="CHEBI:15740"/>
        <dbReference type="ChEBI" id="CHEBI:17245"/>
        <dbReference type="ChEBI" id="CHEBI:49016"/>
        <dbReference type="ChEBI" id="CHEBI:49252"/>
        <dbReference type="EC" id="1.13.11.53"/>
    </reaction>
</comment>
<feature type="binding site" evidence="9">
    <location>
        <position position="106"/>
    </location>
    <ligand>
        <name>Fe(2+)</name>
        <dbReference type="ChEBI" id="CHEBI:29033"/>
    </ligand>
</feature>
<accession>A0A0C1R9Q6</accession>
<feature type="binding site" evidence="9">
    <location>
        <position position="102"/>
    </location>
    <ligand>
        <name>Fe(2+)</name>
        <dbReference type="ChEBI" id="CHEBI:29033"/>
    </ligand>
</feature>
<reference evidence="10" key="2">
    <citation type="submission" date="2019-11" db="EMBL/GenBank/DDBJ databases">
        <title>Improved Assembly of Tolypothrix boutellei genome.</title>
        <authorList>
            <person name="Sarangi A.N."/>
            <person name="Mukherjee M."/>
            <person name="Ghosh S."/>
            <person name="Singh D."/>
            <person name="Das A."/>
            <person name="Kant S."/>
            <person name="Prusty A."/>
            <person name="Tripathy S."/>
        </authorList>
    </citation>
    <scope>NUCLEOTIDE SEQUENCE</scope>
    <source>
        <strain evidence="10">VB521301</strain>
    </source>
</reference>
<feature type="binding site" evidence="9">
    <location>
        <position position="106"/>
    </location>
    <ligand>
        <name>Ni(2+)</name>
        <dbReference type="ChEBI" id="CHEBI:49786"/>
    </ligand>
</feature>
<dbReference type="EC" id="1.13.11.53" evidence="9"/>
<keyword evidence="7 9" id="KW-0408">Iron</keyword>
<organism evidence="11">
    <name type="scientific">Tolypothrix bouteillei VB521301</name>
    <dbReference type="NCBI Taxonomy" id="1479485"/>
    <lineage>
        <taxon>Bacteria</taxon>
        <taxon>Bacillati</taxon>
        <taxon>Cyanobacteriota</taxon>
        <taxon>Cyanophyceae</taxon>
        <taxon>Nostocales</taxon>
        <taxon>Tolypothrichaceae</taxon>
        <taxon>Tolypothrix</taxon>
    </lineage>
</organism>
<feature type="binding site" evidence="9">
    <location>
        <position position="145"/>
    </location>
    <ligand>
        <name>Ni(2+)</name>
        <dbReference type="ChEBI" id="CHEBI:49786"/>
    </ligand>
</feature>
<dbReference type="EMBL" id="JHEG02000037">
    <property type="protein sequence ID" value="KIE12403.1"/>
    <property type="molecule type" value="Genomic_DNA"/>
</dbReference>